<reference evidence="1 2" key="1">
    <citation type="journal article" date="2010" name="Science">
        <title>Genomic comparison of the ants Camponotus floridanus and Harpegnathos saltator.</title>
        <authorList>
            <person name="Bonasio R."/>
            <person name="Zhang G."/>
            <person name="Ye C."/>
            <person name="Mutti N.S."/>
            <person name="Fang X."/>
            <person name="Qin N."/>
            <person name="Donahue G."/>
            <person name="Yang P."/>
            <person name="Li Q."/>
            <person name="Li C."/>
            <person name="Zhang P."/>
            <person name="Huang Z."/>
            <person name="Berger S.L."/>
            <person name="Reinberg D."/>
            <person name="Wang J."/>
            <person name="Liebig J."/>
        </authorList>
    </citation>
    <scope>NUCLEOTIDE SEQUENCE [LARGE SCALE GENOMIC DNA]</scope>
    <source>
        <strain evidence="1 2">R22 G/1</strain>
    </source>
</reference>
<accession>E2C059</accession>
<name>E2C059_HARSA</name>
<evidence type="ECO:0000313" key="1">
    <source>
        <dbReference type="EMBL" id="EFN78669.1"/>
    </source>
</evidence>
<protein>
    <submittedName>
        <fullName evidence="1">Uncharacterized protein</fullName>
    </submittedName>
</protein>
<keyword evidence="2" id="KW-1185">Reference proteome</keyword>
<sequence>MENTDGSRRKLSFLGFGKRVSGI</sequence>
<evidence type="ECO:0000313" key="2">
    <source>
        <dbReference type="Proteomes" id="UP000008237"/>
    </source>
</evidence>
<organism evidence="2">
    <name type="scientific">Harpegnathos saltator</name>
    <name type="common">Jerdon's jumping ant</name>
    <dbReference type="NCBI Taxonomy" id="610380"/>
    <lineage>
        <taxon>Eukaryota</taxon>
        <taxon>Metazoa</taxon>
        <taxon>Ecdysozoa</taxon>
        <taxon>Arthropoda</taxon>
        <taxon>Hexapoda</taxon>
        <taxon>Insecta</taxon>
        <taxon>Pterygota</taxon>
        <taxon>Neoptera</taxon>
        <taxon>Endopterygota</taxon>
        <taxon>Hymenoptera</taxon>
        <taxon>Apocrita</taxon>
        <taxon>Aculeata</taxon>
        <taxon>Formicoidea</taxon>
        <taxon>Formicidae</taxon>
        <taxon>Ponerinae</taxon>
        <taxon>Ponerini</taxon>
        <taxon>Harpegnathos</taxon>
    </lineage>
</organism>
<proteinExistence type="predicted"/>
<dbReference type="EMBL" id="GL451750">
    <property type="protein sequence ID" value="EFN78669.1"/>
    <property type="molecule type" value="Genomic_DNA"/>
</dbReference>
<dbReference type="Proteomes" id="UP000008237">
    <property type="component" value="Unassembled WGS sequence"/>
</dbReference>
<dbReference type="InParanoid" id="E2C059"/>
<gene>
    <name evidence="1" type="ORF">EAI_05737</name>
</gene>
<dbReference type="AlphaFoldDB" id="E2C059"/>